<proteinExistence type="predicted"/>
<dbReference type="HOGENOM" id="CLU_015676_1_2_1"/>
<dbReference type="Pfam" id="PF13738">
    <property type="entry name" value="Pyr_redox_3"/>
    <property type="match status" value="1"/>
</dbReference>
<evidence type="ECO:0000313" key="2">
    <source>
        <dbReference type="EMBL" id="KIX02560.1"/>
    </source>
</evidence>
<dbReference type="VEuPathDB" id="FungiDB:Z518_08501"/>
<sequence>MSRPIKRQNYQAGAVCNMATPLPSLSLLDKVNRSEIDTVKIVNNWCSLVEQCITRKHLAAASEVFIDDCWWRDILAFSWDITTKHGQESIRELFGASTTEVKDLKPMKTGALQPTLTDMGGLVWIQSGFTFETKFGFGRGFVRLANVGESTWKAWTVFTQVEELKGLDEPVNKGILNSIPAPNGVHLPTIPSDQSLQVLIIGAGQSGLALAAHLKDLGIRALIVDKLPRVGDSWRNRYDSITSHTPIYTDHFPFMKFPSNWPNYLGQKKISNWMEHYSQIMELDIMLNTIVTNIQYDKSTRRYKVEAENTEEGEKFFTPRHVVLATGTFSDKPIRPEFPGEELFKGTLYHTSEHKSARLIPYVHDMKVAMIGCGTSAHDVAQDFVNCGAKEVSIIQRHPIFSFSTESVAQFVYSLWNTPGLHTEDADLIGNSIPVPIARTMNIGATQMMANQDKETLEALEKAGLALKRGEDGVGLLDHQLIKGGHFYIDQGANPMIVDGRIKILRCEDGVKEFYEKGFILGNGEKVEADVVVLATGFHRNIVTVKQMMGEEVAEKVGEIGFLDDEQERIGWWRPTGFPGFWYMTGSFLWCRQFSQFLALQIAAVEWGLNDEYYKDSDN</sequence>
<evidence type="ECO:0008006" key="4">
    <source>
        <dbReference type="Google" id="ProtNLM"/>
    </source>
</evidence>
<accession>A0A0D2J125</accession>
<dbReference type="AlphaFoldDB" id="A0A0D2J125"/>
<evidence type="ECO:0000256" key="1">
    <source>
        <dbReference type="ARBA" id="ARBA00023002"/>
    </source>
</evidence>
<keyword evidence="1" id="KW-0560">Oxidoreductase</keyword>
<dbReference type="GO" id="GO:0004497">
    <property type="term" value="F:monooxygenase activity"/>
    <property type="evidence" value="ECO:0007669"/>
    <property type="project" value="TreeGrafter"/>
</dbReference>
<evidence type="ECO:0000313" key="3">
    <source>
        <dbReference type="Proteomes" id="UP000053617"/>
    </source>
</evidence>
<dbReference type="InterPro" id="IPR036291">
    <property type="entry name" value="NAD(P)-bd_dom_sf"/>
</dbReference>
<name>A0A0D2J125_9EURO</name>
<dbReference type="RefSeq" id="XP_013269696.1">
    <property type="nucleotide sequence ID" value="XM_013414242.1"/>
</dbReference>
<gene>
    <name evidence="2" type="ORF">Z518_08501</name>
</gene>
<protein>
    <recommendedName>
        <fullName evidence="4">FAD/NAD(P)-binding domain-containing protein</fullName>
    </recommendedName>
</protein>
<organism evidence="2 3">
    <name type="scientific">Rhinocladiella mackenziei CBS 650.93</name>
    <dbReference type="NCBI Taxonomy" id="1442369"/>
    <lineage>
        <taxon>Eukaryota</taxon>
        <taxon>Fungi</taxon>
        <taxon>Dikarya</taxon>
        <taxon>Ascomycota</taxon>
        <taxon>Pezizomycotina</taxon>
        <taxon>Eurotiomycetes</taxon>
        <taxon>Chaetothyriomycetidae</taxon>
        <taxon>Chaetothyriales</taxon>
        <taxon>Herpotrichiellaceae</taxon>
        <taxon>Rhinocladiella</taxon>
    </lineage>
</organism>
<dbReference type="PANTHER" id="PTHR43539">
    <property type="entry name" value="FLAVIN-BINDING MONOOXYGENASE-LIKE PROTEIN (AFU_ORTHOLOGUE AFUA_4G09220)"/>
    <property type="match status" value="1"/>
</dbReference>
<dbReference type="Gene3D" id="3.50.50.60">
    <property type="entry name" value="FAD/NAD(P)-binding domain"/>
    <property type="match status" value="1"/>
</dbReference>
<dbReference type="GeneID" id="25296572"/>
<dbReference type="InterPro" id="IPR050982">
    <property type="entry name" value="Auxin_biosynth/cation_transpt"/>
</dbReference>
<dbReference type="Proteomes" id="UP000053617">
    <property type="component" value="Unassembled WGS sequence"/>
</dbReference>
<dbReference type="PANTHER" id="PTHR43539:SF24">
    <property type="entry name" value="FAD_NAD(P)-BINDING DOMAIN-CONTAINING PROTEIN-RELATED"/>
    <property type="match status" value="1"/>
</dbReference>
<keyword evidence="3" id="KW-1185">Reference proteome</keyword>
<dbReference type="EMBL" id="KN847480">
    <property type="protein sequence ID" value="KIX02560.1"/>
    <property type="molecule type" value="Genomic_DNA"/>
</dbReference>
<dbReference type="SUPFAM" id="SSF51735">
    <property type="entry name" value="NAD(P)-binding Rossmann-fold domains"/>
    <property type="match status" value="1"/>
</dbReference>
<reference evidence="2 3" key="1">
    <citation type="submission" date="2015-01" db="EMBL/GenBank/DDBJ databases">
        <title>The Genome Sequence of Rhinocladiella mackenzie CBS 650.93.</title>
        <authorList>
            <consortium name="The Broad Institute Genomics Platform"/>
            <person name="Cuomo C."/>
            <person name="de Hoog S."/>
            <person name="Gorbushina A."/>
            <person name="Stielow B."/>
            <person name="Teixiera M."/>
            <person name="Abouelleil A."/>
            <person name="Chapman S.B."/>
            <person name="Priest M."/>
            <person name="Young S.K."/>
            <person name="Wortman J."/>
            <person name="Nusbaum C."/>
            <person name="Birren B."/>
        </authorList>
    </citation>
    <scope>NUCLEOTIDE SEQUENCE [LARGE SCALE GENOMIC DNA]</scope>
    <source>
        <strain evidence="2 3">CBS 650.93</strain>
    </source>
</reference>
<dbReference type="InterPro" id="IPR036188">
    <property type="entry name" value="FAD/NAD-bd_sf"/>
</dbReference>
<dbReference type="SUPFAM" id="SSF51905">
    <property type="entry name" value="FAD/NAD(P)-binding domain"/>
    <property type="match status" value="1"/>
</dbReference>
<dbReference type="GO" id="GO:0050660">
    <property type="term" value="F:flavin adenine dinucleotide binding"/>
    <property type="evidence" value="ECO:0007669"/>
    <property type="project" value="TreeGrafter"/>
</dbReference>
<dbReference type="PRINTS" id="PR00411">
    <property type="entry name" value="PNDRDTASEI"/>
</dbReference>
<dbReference type="OrthoDB" id="74360at2759"/>